<keyword evidence="4" id="KW-1185">Reference proteome</keyword>
<proteinExistence type="inferred from homology"/>
<organism evidence="3 4">
    <name type="scientific">Nonomuraea purpurea</name>
    <dbReference type="NCBI Taxonomy" id="1849276"/>
    <lineage>
        <taxon>Bacteria</taxon>
        <taxon>Bacillati</taxon>
        <taxon>Actinomycetota</taxon>
        <taxon>Actinomycetes</taxon>
        <taxon>Streptosporangiales</taxon>
        <taxon>Streptosporangiaceae</taxon>
        <taxon>Nonomuraea</taxon>
    </lineage>
</organism>
<evidence type="ECO:0000313" key="3">
    <source>
        <dbReference type="EMBL" id="MFC4016061.1"/>
    </source>
</evidence>
<accession>A0ABV8GSW9</accession>
<dbReference type="InterPro" id="IPR014729">
    <property type="entry name" value="Rossmann-like_a/b/a_fold"/>
</dbReference>
<dbReference type="RefSeq" id="WP_379535856.1">
    <property type="nucleotide sequence ID" value="NZ_JBHSBI010000055.1"/>
</dbReference>
<dbReference type="Gene3D" id="3.40.50.620">
    <property type="entry name" value="HUPs"/>
    <property type="match status" value="2"/>
</dbReference>
<gene>
    <name evidence="3" type="ORF">ACFOY2_53245</name>
</gene>
<evidence type="ECO:0000259" key="2">
    <source>
        <dbReference type="Pfam" id="PF00582"/>
    </source>
</evidence>
<dbReference type="Proteomes" id="UP001595851">
    <property type="component" value="Unassembled WGS sequence"/>
</dbReference>
<dbReference type="InterPro" id="IPR006016">
    <property type="entry name" value="UspA"/>
</dbReference>
<sequence>MTNAAIVAGVDGSRTAWSALVWAAEDAARRGLPLRIVHVREPWCAEHPLSASSDQETLTERCEKLLADAAGRARGLAPETPVSTTLMTGAVIERLKSESETADTVVVGSRGLGGFAGLVLGSVGHGLAGYAESPVVIVRRLPRERGGEVVVGYDGSPCAEMALEYAWTQATARRARLHILHGLRYPHLAPHPTGYGPVPVDDTAEIERHLAAWQDGHGGVELIRSMSFEHPIAALATSSRTADLVVVGSRGLGGYSRALLGSVSHGVLHRAHCPVAVVSALRAGA</sequence>
<dbReference type="SUPFAM" id="SSF52402">
    <property type="entry name" value="Adenine nucleotide alpha hydrolases-like"/>
    <property type="match status" value="2"/>
</dbReference>
<dbReference type="Pfam" id="PF00582">
    <property type="entry name" value="Usp"/>
    <property type="match status" value="2"/>
</dbReference>
<reference evidence="4" key="1">
    <citation type="journal article" date="2019" name="Int. J. Syst. Evol. Microbiol.">
        <title>The Global Catalogue of Microorganisms (GCM) 10K type strain sequencing project: providing services to taxonomists for standard genome sequencing and annotation.</title>
        <authorList>
            <consortium name="The Broad Institute Genomics Platform"/>
            <consortium name="The Broad Institute Genome Sequencing Center for Infectious Disease"/>
            <person name="Wu L."/>
            <person name="Ma J."/>
        </authorList>
    </citation>
    <scope>NUCLEOTIDE SEQUENCE [LARGE SCALE GENOMIC DNA]</scope>
    <source>
        <strain evidence="4">TBRC 1276</strain>
    </source>
</reference>
<dbReference type="InterPro" id="IPR006015">
    <property type="entry name" value="Universal_stress_UspA"/>
</dbReference>
<evidence type="ECO:0000313" key="4">
    <source>
        <dbReference type="Proteomes" id="UP001595851"/>
    </source>
</evidence>
<dbReference type="PRINTS" id="PR01438">
    <property type="entry name" value="UNVRSLSTRESS"/>
</dbReference>
<feature type="domain" description="UspA" evidence="2">
    <location>
        <begin position="6"/>
        <end position="139"/>
    </location>
</feature>
<evidence type="ECO:0000256" key="1">
    <source>
        <dbReference type="ARBA" id="ARBA00008791"/>
    </source>
</evidence>
<protein>
    <submittedName>
        <fullName evidence="3">Universal stress protein</fullName>
    </submittedName>
</protein>
<dbReference type="PANTHER" id="PTHR46553">
    <property type="entry name" value="ADENINE NUCLEOTIDE ALPHA HYDROLASES-LIKE SUPERFAMILY PROTEIN"/>
    <property type="match status" value="1"/>
</dbReference>
<dbReference type="EMBL" id="JBHSBI010000055">
    <property type="protein sequence ID" value="MFC4016061.1"/>
    <property type="molecule type" value="Genomic_DNA"/>
</dbReference>
<comment type="caution">
    <text evidence="3">The sequence shown here is derived from an EMBL/GenBank/DDBJ whole genome shotgun (WGS) entry which is preliminary data.</text>
</comment>
<feature type="domain" description="UspA" evidence="2">
    <location>
        <begin position="149"/>
        <end position="278"/>
    </location>
</feature>
<comment type="similarity">
    <text evidence="1">Belongs to the universal stress protein A family.</text>
</comment>
<dbReference type="PANTHER" id="PTHR46553:SF3">
    <property type="entry name" value="ADENINE NUCLEOTIDE ALPHA HYDROLASES-LIKE SUPERFAMILY PROTEIN"/>
    <property type="match status" value="1"/>
</dbReference>
<name>A0ABV8GSW9_9ACTN</name>